<protein>
    <submittedName>
        <fullName evidence="5">DNA cytosine methyltransferase</fullName>
    </submittedName>
</protein>
<evidence type="ECO:0000256" key="4">
    <source>
        <dbReference type="ARBA" id="ARBA00047422"/>
    </source>
</evidence>
<dbReference type="GO" id="GO:0032259">
    <property type="term" value="P:methylation"/>
    <property type="evidence" value="ECO:0007669"/>
    <property type="project" value="UniProtKB-KW"/>
</dbReference>
<sequence length="316" mass="35486">MTMTAYYNEIDPYAAQWLRNLIDAGEIAPGYVDERSIEDVTPGDLRGFTQHHFFAGIGVWSYALRKAGWPDNKSIWTGSCPCQPFSSAGKGKGVDDERHLWPAFFWLIEKCNPGIVIGEQVASADGLAWLDLVQTDLEGANYTSAGTDICAAGFGSPHIRQRLYWVAYSNDKYQLSARDTQGNSEPIWMRETSGMANSFSERCNRFNALLQRKRQERNPKNLLETSRDGEAMYPLPVNGFWRDADWLYCRDEKYRPVRPGSFPMVNGIAKNLGRGKSTLGRMAKRNQDQRIIGYGNAINAEVATAFVKICTEVVNA</sequence>
<keyword evidence="3" id="KW-0680">Restriction system</keyword>
<dbReference type="InterPro" id="IPR029063">
    <property type="entry name" value="SAM-dependent_MTases_sf"/>
</dbReference>
<dbReference type="GO" id="GO:0003886">
    <property type="term" value="F:DNA (cytosine-5-)-methyltransferase activity"/>
    <property type="evidence" value="ECO:0007669"/>
    <property type="project" value="UniProtKB-EC"/>
</dbReference>
<dbReference type="Gene3D" id="3.40.50.150">
    <property type="entry name" value="Vaccinia Virus protein VP39"/>
    <property type="match status" value="1"/>
</dbReference>
<gene>
    <name evidence="5" type="ORF">G2988_21035</name>
</gene>
<dbReference type="Pfam" id="PF00145">
    <property type="entry name" value="DNA_methylase"/>
    <property type="match status" value="1"/>
</dbReference>
<dbReference type="AlphaFoldDB" id="A0A3V8RG33"/>
<evidence type="ECO:0000313" key="5">
    <source>
        <dbReference type="EMBL" id="HAE1359921.1"/>
    </source>
</evidence>
<comment type="catalytic activity">
    <reaction evidence="4">
        <text>a 2'-deoxycytidine in DNA + S-adenosyl-L-methionine = a 5-methyl-2'-deoxycytidine in DNA + S-adenosyl-L-homocysteine + H(+)</text>
        <dbReference type="Rhea" id="RHEA:13681"/>
        <dbReference type="Rhea" id="RHEA-COMP:11369"/>
        <dbReference type="Rhea" id="RHEA-COMP:11370"/>
        <dbReference type="ChEBI" id="CHEBI:15378"/>
        <dbReference type="ChEBI" id="CHEBI:57856"/>
        <dbReference type="ChEBI" id="CHEBI:59789"/>
        <dbReference type="ChEBI" id="CHEBI:85452"/>
        <dbReference type="ChEBI" id="CHEBI:85454"/>
        <dbReference type="EC" id="2.1.1.37"/>
    </reaction>
</comment>
<keyword evidence="2 5" id="KW-0808">Transferase</keyword>
<organism evidence="5">
    <name type="scientific">Salmonella enterica I</name>
    <dbReference type="NCBI Taxonomy" id="59201"/>
    <lineage>
        <taxon>Bacteria</taxon>
        <taxon>Pseudomonadati</taxon>
        <taxon>Pseudomonadota</taxon>
        <taxon>Gammaproteobacteria</taxon>
        <taxon>Enterobacterales</taxon>
        <taxon>Enterobacteriaceae</taxon>
        <taxon>Salmonella</taxon>
    </lineage>
</organism>
<name>A0A3V8RG33_SALET</name>
<comment type="caution">
    <text evidence="5">The sequence shown here is derived from an EMBL/GenBank/DDBJ whole genome shotgun (WGS) entry which is preliminary data.</text>
</comment>
<proteinExistence type="predicted"/>
<keyword evidence="1 5" id="KW-0489">Methyltransferase</keyword>
<evidence type="ECO:0000256" key="2">
    <source>
        <dbReference type="ARBA" id="ARBA00022679"/>
    </source>
</evidence>
<reference evidence="5" key="2">
    <citation type="submission" date="2019-10" db="EMBL/GenBank/DDBJ databases">
        <authorList>
            <consortium name="NCBI Pathogen Detection Project"/>
        </authorList>
    </citation>
    <scope>NUCLEOTIDE SEQUENCE</scope>
    <source>
        <strain evidence="5">Salmonella enterica</strain>
    </source>
</reference>
<dbReference type="GO" id="GO:0009307">
    <property type="term" value="P:DNA restriction-modification system"/>
    <property type="evidence" value="ECO:0007669"/>
    <property type="project" value="UniProtKB-KW"/>
</dbReference>
<accession>A0A3V8RG33</accession>
<dbReference type="EMBL" id="DAAQYE010000030">
    <property type="protein sequence ID" value="HAE1359921.1"/>
    <property type="molecule type" value="Genomic_DNA"/>
</dbReference>
<reference evidence="5" key="1">
    <citation type="journal article" date="2018" name="Genome Biol.">
        <title>SKESA: strategic k-mer extension for scrupulous assemblies.</title>
        <authorList>
            <person name="Souvorov A."/>
            <person name="Agarwala R."/>
            <person name="Lipman D.J."/>
        </authorList>
    </citation>
    <scope>NUCLEOTIDE SEQUENCE</scope>
    <source>
        <strain evidence="5">Salmonella enterica</strain>
    </source>
</reference>
<dbReference type="SUPFAM" id="SSF53335">
    <property type="entry name" value="S-adenosyl-L-methionine-dependent methyltransferases"/>
    <property type="match status" value="1"/>
</dbReference>
<evidence type="ECO:0000256" key="3">
    <source>
        <dbReference type="ARBA" id="ARBA00022747"/>
    </source>
</evidence>
<dbReference type="InterPro" id="IPR001525">
    <property type="entry name" value="C5_MeTfrase"/>
</dbReference>
<evidence type="ECO:0000256" key="1">
    <source>
        <dbReference type="ARBA" id="ARBA00022603"/>
    </source>
</evidence>